<evidence type="ECO:0000256" key="1">
    <source>
        <dbReference type="ARBA" id="ARBA00004196"/>
    </source>
</evidence>
<organism evidence="5 6">
    <name type="scientific">Daejeonella rubra</name>
    <dbReference type="NCBI Taxonomy" id="990371"/>
    <lineage>
        <taxon>Bacteria</taxon>
        <taxon>Pseudomonadati</taxon>
        <taxon>Bacteroidota</taxon>
        <taxon>Sphingobacteriia</taxon>
        <taxon>Sphingobacteriales</taxon>
        <taxon>Sphingobacteriaceae</taxon>
        <taxon>Daejeonella</taxon>
    </lineage>
</organism>
<dbReference type="OrthoDB" id="9815205at2"/>
<reference evidence="6" key="1">
    <citation type="submission" date="2016-10" db="EMBL/GenBank/DDBJ databases">
        <authorList>
            <person name="Varghese N."/>
            <person name="Submissions S."/>
        </authorList>
    </citation>
    <scope>NUCLEOTIDE SEQUENCE [LARGE SCALE GENOMIC DNA]</scope>
    <source>
        <strain evidence="6">DSM 24536</strain>
    </source>
</reference>
<dbReference type="PANTHER" id="PTHR42852">
    <property type="entry name" value="THIOL:DISULFIDE INTERCHANGE PROTEIN DSBE"/>
    <property type="match status" value="1"/>
</dbReference>
<dbReference type="EMBL" id="FNHH01000022">
    <property type="protein sequence ID" value="SDM75513.1"/>
    <property type="molecule type" value="Genomic_DNA"/>
</dbReference>
<dbReference type="PANTHER" id="PTHR42852:SF17">
    <property type="entry name" value="THIOREDOXIN-LIKE PROTEIN HI_1115"/>
    <property type="match status" value="1"/>
</dbReference>
<proteinExistence type="predicted"/>
<dbReference type="InterPro" id="IPR050553">
    <property type="entry name" value="Thioredoxin_ResA/DsbE_sf"/>
</dbReference>
<protein>
    <submittedName>
        <fullName evidence="5">Thiol-disulfide isomerase or thioredoxin</fullName>
    </submittedName>
</protein>
<dbReference type="GO" id="GO:0030313">
    <property type="term" value="C:cell envelope"/>
    <property type="evidence" value="ECO:0007669"/>
    <property type="project" value="UniProtKB-SubCell"/>
</dbReference>
<dbReference type="STRING" id="990371.SAMN05421813_12242"/>
<dbReference type="Gene3D" id="3.40.30.10">
    <property type="entry name" value="Glutaredoxin"/>
    <property type="match status" value="1"/>
</dbReference>
<dbReference type="InterPro" id="IPR017937">
    <property type="entry name" value="Thioredoxin_CS"/>
</dbReference>
<evidence type="ECO:0000256" key="3">
    <source>
        <dbReference type="ARBA" id="ARBA00023284"/>
    </source>
</evidence>
<evidence type="ECO:0000313" key="6">
    <source>
        <dbReference type="Proteomes" id="UP000199226"/>
    </source>
</evidence>
<gene>
    <name evidence="5" type="ORF">SAMN05421813_12242</name>
</gene>
<keyword evidence="3" id="KW-0676">Redox-active center</keyword>
<keyword evidence="6" id="KW-1185">Reference proteome</keyword>
<dbReference type="PROSITE" id="PS51352">
    <property type="entry name" value="THIOREDOXIN_2"/>
    <property type="match status" value="1"/>
</dbReference>
<feature type="domain" description="Thioredoxin" evidence="4">
    <location>
        <begin position="54"/>
        <end position="195"/>
    </location>
</feature>
<dbReference type="GO" id="GO:0017004">
    <property type="term" value="P:cytochrome complex assembly"/>
    <property type="evidence" value="ECO:0007669"/>
    <property type="project" value="UniProtKB-KW"/>
</dbReference>
<dbReference type="GO" id="GO:0016853">
    <property type="term" value="F:isomerase activity"/>
    <property type="evidence" value="ECO:0007669"/>
    <property type="project" value="UniProtKB-KW"/>
</dbReference>
<dbReference type="InterPro" id="IPR013766">
    <property type="entry name" value="Thioredoxin_domain"/>
</dbReference>
<dbReference type="InterPro" id="IPR013740">
    <property type="entry name" value="Redoxin"/>
</dbReference>
<sequence length="195" mass="21927">MELLKYIRSNISNLIFILFIAVIFFSTDARAILIRGIMFTGLFNAEASSGIDKSAANRSIPASMTFRSEDGELINISENKGKVYFINFWATWCPPCRAEMPSINALASKIKNKDKISFIMVDVDNKMDASVKFMKKRSFNLKVYTSETPIPTQIFNGTLPTTVIIGPDGSIVFHHTGMADYDNKEMINFLNTLTR</sequence>
<accession>A0A1G9VTM4</accession>
<dbReference type="Proteomes" id="UP000199226">
    <property type="component" value="Unassembled WGS sequence"/>
</dbReference>
<dbReference type="InterPro" id="IPR036249">
    <property type="entry name" value="Thioredoxin-like_sf"/>
</dbReference>
<dbReference type="RefSeq" id="WP_090705807.1">
    <property type="nucleotide sequence ID" value="NZ_FNHH01000022.1"/>
</dbReference>
<dbReference type="GO" id="GO:0016491">
    <property type="term" value="F:oxidoreductase activity"/>
    <property type="evidence" value="ECO:0007669"/>
    <property type="project" value="InterPro"/>
</dbReference>
<dbReference type="CDD" id="cd02966">
    <property type="entry name" value="TlpA_like_family"/>
    <property type="match status" value="1"/>
</dbReference>
<evidence type="ECO:0000313" key="5">
    <source>
        <dbReference type="EMBL" id="SDM75513.1"/>
    </source>
</evidence>
<dbReference type="PROSITE" id="PS00194">
    <property type="entry name" value="THIOREDOXIN_1"/>
    <property type="match status" value="1"/>
</dbReference>
<dbReference type="Pfam" id="PF08534">
    <property type="entry name" value="Redoxin"/>
    <property type="match status" value="1"/>
</dbReference>
<name>A0A1G9VTM4_9SPHI</name>
<evidence type="ECO:0000259" key="4">
    <source>
        <dbReference type="PROSITE" id="PS51352"/>
    </source>
</evidence>
<dbReference type="AlphaFoldDB" id="A0A1G9VTM4"/>
<keyword evidence="5" id="KW-0413">Isomerase</keyword>
<keyword evidence="2" id="KW-0201">Cytochrome c-type biogenesis</keyword>
<comment type="subcellular location">
    <subcellularLocation>
        <location evidence="1">Cell envelope</location>
    </subcellularLocation>
</comment>
<evidence type="ECO:0000256" key="2">
    <source>
        <dbReference type="ARBA" id="ARBA00022748"/>
    </source>
</evidence>
<dbReference type="SUPFAM" id="SSF52833">
    <property type="entry name" value="Thioredoxin-like"/>
    <property type="match status" value="1"/>
</dbReference>